<evidence type="ECO:0000259" key="1">
    <source>
        <dbReference type="PROSITE" id="PS50995"/>
    </source>
</evidence>
<dbReference type="SUPFAM" id="SSF46785">
    <property type="entry name" value="Winged helix' DNA-binding domain"/>
    <property type="match status" value="1"/>
</dbReference>
<sequence length="144" mass="17109">MDNMELSKELIKFMITMKKQIKKYLNLNSTLKLTEQQFVALFILKKNKKITLKKLSTYICVSTSSLCIMLTRMMKEELVYREVDERDRRNTFYSLTEKGVNLIDREIEGKVDNIEEKIMNLSLSQKEKLYEAIKNIEEIIDILE</sequence>
<dbReference type="PANTHER" id="PTHR33164:SF99">
    <property type="entry name" value="MARR FAMILY REGULATORY PROTEIN"/>
    <property type="match status" value="1"/>
</dbReference>
<reference evidence="2 3" key="1">
    <citation type="submission" date="2019-04" db="EMBL/GenBank/DDBJ databases">
        <title>Genome sequencing of Clostridium botulinum Groups I-IV and Clostridium butyricum.</title>
        <authorList>
            <person name="Brunt J."/>
            <person name="Van Vliet A.H.M."/>
            <person name="Stringer S.C."/>
            <person name="Carter A.T."/>
            <person name="Peck M.W."/>
        </authorList>
    </citation>
    <scope>NUCLEOTIDE SEQUENCE [LARGE SCALE GENOMIC DNA]</scope>
    <source>
        <strain evidence="2 3">IFR 15/034</strain>
    </source>
</reference>
<feature type="domain" description="HTH marR-type" evidence="1">
    <location>
        <begin position="3"/>
        <end position="138"/>
    </location>
</feature>
<dbReference type="PANTHER" id="PTHR33164">
    <property type="entry name" value="TRANSCRIPTIONAL REGULATOR, MARR FAMILY"/>
    <property type="match status" value="1"/>
</dbReference>
<dbReference type="InterPro" id="IPR036388">
    <property type="entry name" value="WH-like_DNA-bd_sf"/>
</dbReference>
<dbReference type="RefSeq" id="WP_061319576.1">
    <property type="nucleotide sequence ID" value="NZ_CABMIC010000007.1"/>
</dbReference>
<dbReference type="EMBL" id="SWRJ01000005">
    <property type="protein sequence ID" value="NFI22599.1"/>
    <property type="molecule type" value="Genomic_DNA"/>
</dbReference>
<protein>
    <submittedName>
        <fullName evidence="2">MarR family transcriptional regulator</fullName>
    </submittedName>
</protein>
<dbReference type="AlphaFoldDB" id="A0AA44BPQ8"/>
<dbReference type="Proteomes" id="UP000482543">
    <property type="component" value="Unassembled WGS sequence"/>
</dbReference>
<dbReference type="PROSITE" id="PS50995">
    <property type="entry name" value="HTH_MARR_2"/>
    <property type="match status" value="1"/>
</dbReference>
<dbReference type="Pfam" id="PF01047">
    <property type="entry name" value="MarR"/>
    <property type="match status" value="1"/>
</dbReference>
<gene>
    <name evidence="2" type="ORF">FC964_14775</name>
</gene>
<comment type="caution">
    <text evidence="2">The sequence shown here is derived from an EMBL/GenBank/DDBJ whole genome shotgun (WGS) entry which is preliminary data.</text>
</comment>
<dbReference type="GO" id="GO:0003700">
    <property type="term" value="F:DNA-binding transcription factor activity"/>
    <property type="evidence" value="ECO:0007669"/>
    <property type="project" value="InterPro"/>
</dbReference>
<dbReference type="SMART" id="SM00347">
    <property type="entry name" value="HTH_MARR"/>
    <property type="match status" value="1"/>
</dbReference>
<dbReference type="InterPro" id="IPR039422">
    <property type="entry name" value="MarR/SlyA-like"/>
</dbReference>
<evidence type="ECO:0000313" key="3">
    <source>
        <dbReference type="Proteomes" id="UP000482543"/>
    </source>
</evidence>
<dbReference type="GO" id="GO:0006950">
    <property type="term" value="P:response to stress"/>
    <property type="evidence" value="ECO:0007669"/>
    <property type="project" value="TreeGrafter"/>
</dbReference>
<dbReference type="Gene3D" id="1.10.10.10">
    <property type="entry name" value="Winged helix-like DNA-binding domain superfamily/Winged helix DNA-binding domain"/>
    <property type="match status" value="1"/>
</dbReference>
<dbReference type="InterPro" id="IPR036390">
    <property type="entry name" value="WH_DNA-bd_sf"/>
</dbReference>
<proteinExistence type="predicted"/>
<organism evidence="2 3">
    <name type="scientific">Clostridium botulinum</name>
    <dbReference type="NCBI Taxonomy" id="1491"/>
    <lineage>
        <taxon>Bacteria</taxon>
        <taxon>Bacillati</taxon>
        <taxon>Bacillota</taxon>
        <taxon>Clostridia</taxon>
        <taxon>Eubacteriales</taxon>
        <taxon>Clostridiaceae</taxon>
        <taxon>Clostridium</taxon>
    </lineage>
</organism>
<dbReference type="InterPro" id="IPR000835">
    <property type="entry name" value="HTH_MarR-typ"/>
</dbReference>
<accession>A0AA44BPQ8</accession>
<name>A0AA44BPQ8_CLOBO</name>
<evidence type="ECO:0000313" key="2">
    <source>
        <dbReference type="EMBL" id="NFI22599.1"/>
    </source>
</evidence>